<dbReference type="InterPro" id="IPR002986">
    <property type="entry name" value="DAP_deCOOHase_LysA"/>
</dbReference>
<evidence type="ECO:0000313" key="8">
    <source>
        <dbReference type="Proteomes" id="UP001059597"/>
    </source>
</evidence>
<evidence type="ECO:0000256" key="5">
    <source>
        <dbReference type="ARBA" id="ARBA00023239"/>
    </source>
</evidence>
<dbReference type="CDD" id="cd06839">
    <property type="entry name" value="PLPDE_III_Btrk_like"/>
    <property type="match status" value="1"/>
</dbReference>
<dbReference type="Gene3D" id="3.20.20.10">
    <property type="entry name" value="Alanine racemase"/>
    <property type="match status" value="1"/>
</dbReference>
<keyword evidence="4" id="KW-0457">Lysine biosynthesis</keyword>
<evidence type="ECO:0000256" key="1">
    <source>
        <dbReference type="ARBA" id="ARBA00001933"/>
    </source>
</evidence>
<dbReference type="PANTHER" id="PTHR43727:SF2">
    <property type="entry name" value="GROUP IV DECARBOXYLASE"/>
    <property type="match status" value="1"/>
</dbReference>
<sequence length="436" mass="46570">MPAEFTVQNLGITSLAERFGTPLYLYDGDRLTGRMDALRELLHPRLEIFYSLKANPNVSVCALLHAHGARAEVSSLTELLTARAAGVAARDIVFLGPGKSREELGACLRQGVYAVICESFQELAAIEELAGELGLTAPVALRVNPSFTVKGSGLTMGGKPRQFGIDEEQLLGSEPLGKGLAHVRLMGVQVYMGTRILSEEAVVLNTERILDLAERVAAHHGFPLETVDVGGGLGVAYFDGERDLDLARLAAGVNPVLDAFAEAHPDTRLIMELGRYLVAESGTYVVRVGYTKTSAGENFAVADGGTNHHMAAVGIGSFVKRNFPIELLNRPGTGATEPWNITGPLCTPNDTLGKKVPLPPLRTGDLLGVRRSGAYGPSASPVFFLSHGHPAEVLVHRGRAHLVRDADTPRDLLARQHLYDPASSAVRSPLDSLPTA</sequence>
<dbReference type="SUPFAM" id="SSF51419">
    <property type="entry name" value="PLP-binding barrel"/>
    <property type="match status" value="1"/>
</dbReference>
<name>A0ABM7ZQG5_STRNI</name>
<keyword evidence="4" id="KW-0028">Amino-acid biosynthesis</keyword>
<evidence type="ECO:0000259" key="6">
    <source>
        <dbReference type="Pfam" id="PF02784"/>
    </source>
</evidence>
<keyword evidence="2" id="KW-0210">Decarboxylase</keyword>
<evidence type="ECO:0000256" key="3">
    <source>
        <dbReference type="ARBA" id="ARBA00022898"/>
    </source>
</evidence>
<dbReference type="SUPFAM" id="SSF50621">
    <property type="entry name" value="Alanine racemase C-terminal domain-like"/>
    <property type="match status" value="1"/>
</dbReference>
<keyword evidence="8" id="KW-1185">Reference proteome</keyword>
<dbReference type="InterPro" id="IPR000183">
    <property type="entry name" value="Orn/DAP/Arg_de-COase"/>
</dbReference>
<dbReference type="Gene3D" id="2.40.37.10">
    <property type="entry name" value="Lyase, Ornithine Decarboxylase, Chain A, domain 1"/>
    <property type="match status" value="1"/>
</dbReference>
<evidence type="ECO:0000256" key="2">
    <source>
        <dbReference type="ARBA" id="ARBA00022793"/>
    </source>
</evidence>
<comment type="cofactor">
    <cofactor evidence="1">
        <name>pyridoxal 5'-phosphate</name>
        <dbReference type="ChEBI" id="CHEBI:597326"/>
    </cofactor>
</comment>
<organism evidence="7 8">
    <name type="scientific">Streptomyces nigrescens</name>
    <dbReference type="NCBI Taxonomy" id="1920"/>
    <lineage>
        <taxon>Bacteria</taxon>
        <taxon>Bacillati</taxon>
        <taxon>Actinomycetota</taxon>
        <taxon>Actinomycetes</taxon>
        <taxon>Kitasatosporales</taxon>
        <taxon>Streptomycetaceae</taxon>
        <taxon>Streptomyces</taxon>
    </lineage>
</organism>
<dbReference type="InterPro" id="IPR009006">
    <property type="entry name" value="Ala_racemase/Decarboxylase_C"/>
</dbReference>
<evidence type="ECO:0000256" key="4">
    <source>
        <dbReference type="ARBA" id="ARBA00023154"/>
    </source>
</evidence>
<protein>
    <submittedName>
        <fullName evidence="7">Diaminopimelate decarboxylase</fullName>
    </submittedName>
</protein>
<proteinExistence type="predicted"/>
<keyword evidence="3" id="KW-0663">Pyridoxal phosphate</keyword>
<dbReference type="Proteomes" id="UP001059597">
    <property type="component" value="Chromosome"/>
</dbReference>
<dbReference type="PRINTS" id="PR01179">
    <property type="entry name" value="ODADCRBXLASE"/>
</dbReference>
<dbReference type="InterPro" id="IPR022644">
    <property type="entry name" value="De-COase2_N"/>
</dbReference>
<feature type="domain" description="Orn/DAP/Arg decarboxylase 2 N-terminal" evidence="6">
    <location>
        <begin position="33"/>
        <end position="279"/>
    </location>
</feature>
<gene>
    <name evidence="7" type="primary">lysA_1</name>
    <name evidence="7" type="ORF">HEK616_21180</name>
</gene>
<reference evidence="7" key="1">
    <citation type="submission" date="2022-06" db="EMBL/GenBank/DDBJ databases">
        <title>Complete genome sequence of Streptomyces nigrescens HEK616.</title>
        <authorList>
            <person name="Asamizu S."/>
            <person name="Onaka H."/>
        </authorList>
    </citation>
    <scope>NUCLEOTIDE SEQUENCE</scope>
    <source>
        <strain evidence="7">HEK616</strain>
    </source>
</reference>
<dbReference type="PANTHER" id="PTHR43727">
    <property type="entry name" value="DIAMINOPIMELATE DECARBOXYLASE"/>
    <property type="match status" value="1"/>
</dbReference>
<keyword evidence="5" id="KW-0456">Lyase</keyword>
<accession>A0ABM7ZQG5</accession>
<dbReference type="EMBL" id="AP026073">
    <property type="protein sequence ID" value="BDM68631.1"/>
    <property type="molecule type" value="Genomic_DNA"/>
</dbReference>
<dbReference type="PRINTS" id="PR01181">
    <property type="entry name" value="DAPDCRBXLASE"/>
</dbReference>
<dbReference type="RefSeq" id="WP_261952613.1">
    <property type="nucleotide sequence ID" value="NZ_AP026073.1"/>
</dbReference>
<dbReference type="Pfam" id="PF02784">
    <property type="entry name" value="Orn_Arg_deC_N"/>
    <property type="match status" value="1"/>
</dbReference>
<evidence type="ECO:0000313" key="7">
    <source>
        <dbReference type="EMBL" id="BDM68631.1"/>
    </source>
</evidence>
<dbReference type="InterPro" id="IPR029066">
    <property type="entry name" value="PLP-binding_barrel"/>
</dbReference>